<evidence type="ECO:0000256" key="4">
    <source>
        <dbReference type="ARBA" id="ARBA00022840"/>
    </source>
</evidence>
<dbReference type="EMBL" id="RYZW01000022">
    <property type="protein sequence ID" value="TDZ65238.1"/>
    <property type="molecule type" value="Genomic_DNA"/>
</dbReference>
<keyword evidence="1" id="KW-0808">Transferase</keyword>
<dbReference type="InterPro" id="IPR051681">
    <property type="entry name" value="Ser/Thr_Kinases-Pseudokinases"/>
</dbReference>
<accession>A0A4R8RJ65</accession>
<gene>
    <name evidence="6" type="ORF">CTRI78_v003596</name>
</gene>
<sequence>MDARVEDTKDYFSNLMTAEELQQLMPLGKDNAFEVVKLHHLETVACLPGKTGANIVRVRRRPSTLVHDSHYVFKGMPLAAYLKEPKDFKEHYETTLIHEIVTLCDMKPHPNIMPPPKMLVVFTLDGKNKICGFLQPAMKNDSVDAQVIRANKKQKRLGLSLKAKWCYQMALAIRHTHRVAKTYHMDFKPGNMLVDDNENIRLIDWEQSGVSMFTHAPEVVKDQSAKESNTFQNGKRRIIYTPNQQGPRKDLKWGFPDWNVYPDWKSVCPRAAELSEVFSLGRTMWMLLEQVEQNANKTQWTAASGDIPSEWKDMVMSCQKQDPNERPELDEVVKFWEEAWEMAKAEEIKAKAMATVKKTKDSKEINVIRDADGSKVA</sequence>
<name>A0A4R8RJ65_COLTR</name>
<evidence type="ECO:0000259" key="5">
    <source>
        <dbReference type="PROSITE" id="PS50011"/>
    </source>
</evidence>
<protein>
    <recommendedName>
        <fullName evidence="5">Protein kinase domain-containing protein</fullName>
    </recommendedName>
</protein>
<evidence type="ECO:0000256" key="2">
    <source>
        <dbReference type="ARBA" id="ARBA00022741"/>
    </source>
</evidence>
<evidence type="ECO:0000313" key="6">
    <source>
        <dbReference type="EMBL" id="TDZ65238.1"/>
    </source>
</evidence>
<reference evidence="6 7" key="1">
    <citation type="submission" date="2018-12" db="EMBL/GenBank/DDBJ databases">
        <title>Genome sequence and assembly of Colletotrichum trifolii.</title>
        <authorList>
            <person name="Gan P."/>
            <person name="Shirasu K."/>
        </authorList>
    </citation>
    <scope>NUCLEOTIDE SEQUENCE [LARGE SCALE GENOMIC DNA]</scope>
    <source>
        <strain evidence="6 7">543-2</strain>
    </source>
</reference>
<keyword evidence="4" id="KW-0067">ATP-binding</keyword>
<keyword evidence="2" id="KW-0547">Nucleotide-binding</keyword>
<dbReference type="PROSITE" id="PS50011">
    <property type="entry name" value="PROTEIN_KINASE_DOM"/>
    <property type="match status" value="1"/>
</dbReference>
<feature type="domain" description="Protein kinase" evidence="5">
    <location>
        <begin position="21"/>
        <end position="341"/>
    </location>
</feature>
<dbReference type="GO" id="GO:0004674">
    <property type="term" value="F:protein serine/threonine kinase activity"/>
    <property type="evidence" value="ECO:0007669"/>
    <property type="project" value="TreeGrafter"/>
</dbReference>
<dbReference type="PANTHER" id="PTHR44329">
    <property type="entry name" value="SERINE/THREONINE-PROTEIN KINASE TNNI3K-RELATED"/>
    <property type="match status" value="1"/>
</dbReference>
<proteinExistence type="predicted"/>
<evidence type="ECO:0000256" key="1">
    <source>
        <dbReference type="ARBA" id="ARBA00022679"/>
    </source>
</evidence>
<keyword evidence="3" id="KW-0418">Kinase</keyword>
<dbReference type="Gene3D" id="1.10.510.10">
    <property type="entry name" value="Transferase(Phosphotransferase) domain 1"/>
    <property type="match status" value="1"/>
</dbReference>
<evidence type="ECO:0000313" key="7">
    <source>
        <dbReference type="Proteomes" id="UP000295703"/>
    </source>
</evidence>
<comment type="caution">
    <text evidence="6">The sequence shown here is derived from an EMBL/GenBank/DDBJ whole genome shotgun (WGS) entry which is preliminary data.</text>
</comment>
<dbReference type="GO" id="GO:0005524">
    <property type="term" value="F:ATP binding"/>
    <property type="evidence" value="ECO:0007669"/>
    <property type="project" value="UniProtKB-KW"/>
</dbReference>
<dbReference type="SUPFAM" id="SSF56112">
    <property type="entry name" value="Protein kinase-like (PK-like)"/>
    <property type="match status" value="1"/>
</dbReference>
<dbReference type="SMART" id="SM00220">
    <property type="entry name" value="S_TKc"/>
    <property type="match status" value="1"/>
</dbReference>
<dbReference type="PANTHER" id="PTHR44329:SF288">
    <property type="entry name" value="MITOGEN-ACTIVATED PROTEIN KINASE KINASE KINASE 20"/>
    <property type="match status" value="1"/>
</dbReference>
<dbReference type="Proteomes" id="UP000295703">
    <property type="component" value="Unassembled WGS sequence"/>
</dbReference>
<organism evidence="6 7">
    <name type="scientific">Colletotrichum trifolii</name>
    <dbReference type="NCBI Taxonomy" id="5466"/>
    <lineage>
        <taxon>Eukaryota</taxon>
        <taxon>Fungi</taxon>
        <taxon>Dikarya</taxon>
        <taxon>Ascomycota</taxon>
        <taxon>Pezizomycotina</taxon>
        <taxon>Sordariomycetes</taxon>
        <taxon>Hypocreomycetidae</taxon>
        <taxon>Glomerellales</taxon>
        <taxon>Glomerellaceae</taxon>
        <taxon>Colletotrichum</taxon>
        <taxon>Colletotrichum orbiculare species complex</taxon>
    </lineage>
</organism>
<keyword evidence="7" id="KW-1185">Reference proteome</keyword>
<evidence type="ECO:0000256" key="3">
    <source>
        <dbReference type="ARBA" id="ARBA00022777"/>
    </source>
</evidence>
<dbReference type="InterPro" id="IPR000719">
    <property type="entry name" value="Prot_kinase_dom"/>
</dbReference>
<dbReference type="InterPro" id="IPR011009">
    <property type="entry name" value="Kinase-like_dom_sf"/>
</dbReference>
<dbReference type="AlphaFoldDB" id="A0A4R8RJ65"/>
<dbReference type="Pfam" id="PF00069">
    <property type="entry name" value="Pkinase"/>
    <property type="match status" value="1"/>
</dbReference>